<dbReference type="HOGENOM" id="CLU_010974_0_0_1"/>
<keyword evidence="2 4" id="KW-0378">Hydrolase</keyword>
<dbReference type="Gene3D" id="3.40.50.1820">
    <property type="entry name" value="alpha/beta hydrolase"/>
    <property type="match status" value="1"/>
</dbReference>
<dbReference type="AlphaFoldDB" id="K1RM38"/>
<feature type="domain" description="Partial AB-hydrolase lipase" evidence="3">
    <location>
        <begin position="32"/>
        <end position="90"/>
    </location>
</feature>
<organism evidence="4">
    <name type="scientific">Magallana gigas</name>
    <name type="common">Pacific oyster</name>
    <name type="synonym">Crassostrea gigas</name>
    <dbReference type="NCBI Taxonomy" id="29159"/>
    <lineage>
        <taxon>Eukaryota</taxon>
        <taxon>Metazoa</taxon>
        <taxon>Spiralia</taxon>
        <taxon>Lophotrochozoa</taxon>
        <taxon>Mollusca</taxon>
        <taxon>Bivalvia</taxon>
        <taxon>Autobranchia</taxon>
        <taxon>Pteriomorphia</taxon>
        <taxon>Ostreida</taxon>
        <taxon>Ostreoidea</taxon>
        <taxon>Ostreidae</taxon>
        <taxon>Magallana</taxon>
    </lineage>
</organism>
<dbReference type="InterPro" id="IPR029058">
    <property type="entry name" value="AB_hydrolase_fold"/>
</dbReference>
<proteinExistence type="inferred from homology"/>
<evidence type="ECO:0000259" key="3">
    <source>
        <dbReference type="Pfam" id="PF04083"/>
    </source>
</evidence>
<dbReference type="FunFam" id="3.40.50.1820:FF:000012">
    <property type="entry name" value="Lipase"/>
    <property type="match status" value="1"/>
</dbReference>
<keyword evidence="2" id="KW-0442">Lipid degradation</keyword>
<dbReference type="InParanoid" id="K1RM38"/>
<protein>
    <recommendedName>
        <fullName evidence="2">Lipase</fullName>
    </recommendedName>
</protein>
<dbReference type="GO" id="GO:0016042">
    <property type="term" value="P:lipid catabolic process"/>
    <property type="evidence" value="ECO:0007669"/>
    <property type="project" value="UniProtKB-KW"/>
</dbReference>
<dbReference type="PANTHER" id="PTHR11005">
    <property type="entry name" value="LYSOSOMAL ACID LIPASE-RELATED"/>
    <property type="match status" value="1"/>
</dbReference>
<dbReference type="InterPro" id="IPR025483">
    <property type="entry name" value="Lipase_euk"/>
</dbReference>
<keyword evidence="2" id="KW-0443">Lipid metabolism</keyword>
<evidence type="ECO:0000313" key="4">
    <source>
        <dbReference type="EMBL" id="EKC35456.1"/>
    </source>
</evidence>
<evidence type="ECO:0000256" key="1">
    <source>
        <dbReference type="ARBA" id="ARBA00010701"/>
    </source>
</evidence>
<gene>
    <name evidence="4" type="ORF">CGI_10014754</name>
</gene>
<dbReference type="PIRSF" id="PIRSF000862">
    <property type="entry name" value="Steryl_ester_lip"/>
    <property type="match status" value="1"/>
</dbReference>
<name>K1RM38_MAGGI</name>
<dbReference type="EMBL" id="JH818265">
    <property type="protein sequence ID" value="EKC35456.1"/>
    <property type="molecule type" value="Genomic_DNA"/>
</dbReference>
<dbReference type="InterPro" id="IPR006693">
    <property type="entry name" value="AB_hydrolase_lipase"/>
</dbReference>
<dbReference type="GO" id="GO:0016788">
    <property type="term" value="F:hydrolase activity, acting on ester bonds"/>
    <property type="evidence" value="ECO:0007669"/>
    <property type="project" value="InterPro"/>
</dbReference>
<reference evidence="4" key="1">
    <citation type="journal article" date="2012" name="Nature">
        <title>The oyster genome reveals stress adaptation and complexity of shell formation.</title>
        <authorList>
            <person name="Zhang G."/>
            <person name="Fang X."/>
            <person name="Guo X."/>
            <person name="Li L."/>
            <person name="Luo R."/>
            <person name="Xu F."/>
            <person name="Yang P."/>
            <person name="Zhang L."/>
            <person name="Wang X."/>
            <person name="Qi H."/>
            <person name="Xiong Z."/>
            <person name="Que H."/>
            <person name="Xie Y."/>
            <person name="Holland P.W."/>
            <person name="Paps J."/>
            <person name="Zhu Y."/>
            <person name="Wu F."/>
            <person name="Chen Y."/>
            <person name="Wang J."/>
            <person name="Peng C."/>
            <person name="Meng J."/>
            <person name="Yang L."/>
            <person name="Liu J."/>
            <person name="Wen B."/>
            <person name="Zhang N."/>
            <person name="Huang Z."/>
            <person name="Zhu Q."/>
            <person name="Feng Y."/>
            <person name="Mount A."/>
            <person name="Hedgecock D."/>
            <person name="Xu Z."/>
            <person name="Liu Y."/>
            <person name="Domazet-Loso T."/>
            <person name="Du Y."/>
            <person name="Sun X."/>
            <person name="Zhang S."/>
            <person name="Liu B."/>
            <person name="Cheng P."/>
            <person name="Jiang X."/>
            <person name="Li J."/>
            <person name="Fan D."/>
            <person name="Wang W."/>
            <person name="Fu W."/>
            <person name="Wang T."/>
            <person name="Wang B."/>
            <person name="Zhang J."/>
            <person name="Peng Z."/>
            <person name="Li Y."/>
            <person name="Li N."/>
            <person name="Wang J."/>
            <person name="Chen M."/>
            <person name="He Y."/>
            <person name="Tan F."/>
            <person name="Song X."/>
            <person name="Zheng Q."/>
            <person name="Huang R."/>
            <person name="Yang H."/>
            <person name="Du X."/>
            <person name="Chen L."/>
            <person name="Yang M."/>
            <person name="Gaffney P.M."/>
            <person name="Wang S."/>
            <person name="Luo L."/>
            <person name="She Z."/>
            <person name="Ming Y."/>
            <person name="Huang W."/>
            <person name="Zhang S."/>
            <person name="Huang B."/>
            <person name="Zhang Y."/>
            <person name="Qu T."/>
            <person name="Ni P."/>
            <person name="Miao G."/>
            <person name="Wang J."/>
            <person name="Wang Q."/>
            <person name="Steinberg C.E."/>
            <person name="Wang H."/>
            <person name="Li N."/>
            <person name="Qian L."/>
            <person name="Zhang G."/>
            <person name="Li Y."/>
            <person name="Yang H."/>
            <person name="Liu X."/>
            <person name="Wang J."/>
            <person name="Yin Y."/>
            <person name="Wang J."/>
        </authorList>
    </citation>
    <scope>NUCLEOTIDE SEQUENCE [LARGE SCALE GENOMIC DNA]</scope>
    <source>
        <strain evidence="4">05x7-T-G4-1.051#20</strain>
    </source>
</reference>
<comment type="similarity">
    <text evidence="1 2">Belongs to the AB hydrolase superfamily. Lipase family.</text>
</comment>
<sequence length="396" mass="45147">MFRSSFFFTIIVFYFVAKACCDDPEVYMNATSLIVYNGFPEENHYVETKDGFILNIQRIPHGRFATKATKGVVVVQHGLTGASDDFLINLIPGSLGFVLADAGYDVWLSNSRGNVYSMTHKKYNPSQDEFWDWSWQEMAEYDLPAVIHYVLNTTNATTVYYIGHSQGTMIANAQFSVDKDLASKIKLFISMAPIAKVTHVRGLLGFINPYVTQKEAELVLGKKAFDQNSTLTKWYADTFCTFLPAQYICNGLSSIVMGWDRTNLNWASLFFYTRIPVFTAHSNEGASAKDIIHFLQGIKADKFQKYDYGPDGNMKRYNQTTPPEYHPQNMAVPVAMFYGDNDFLADRTDVQYLLDNLPNIVHQKELPNWNHVDFIIGKDAHQLLYTDILNIMSKYQ</sequence>
<evidence type="ECO:0000256" key="2">
    <source>
        <dbReference type="PIRNR" id="PIRNR000862"/>
    </source>
</evidence>
<dbReference type="Pfam" id="PF04083">
    <property type="entry name" value="Abhydro_lipase"/>
    <property type="match status" value="1"/>
</dbReference>
<dbReference type="SUPFAM" id="SSF53474">
    <property type="entry name" value="alpha/beta-Hydrolases"/>
    <property type="match status" value="1"/>
</dbReference>
<accession>K1RM38</accession>